<comment type="function">
    <text evidence="8 9">Catalyzes the reduction of 1-pyrroline-5-carboxylate (PCA) to L-proline.</text>
</comment>
<comment type="catalytic activity">
    <reaction evidence="9 12">
        <text>L-proline + NADP(+) = (S)-1-pyrroline-5-carboxylate + NADPH + 2 H(+)</text>
        <dbReference type="Rhea" id="RHEA:14109"/>
        <dbReference type="ChEBI" id="CHEBI:15378"/>
        <dbReference type="ChEBI" id="CHEBI:17388"/>
        <dbReference type="ChEBI" id="CHEBI:57783"/>
        <dbReference type="ChEBI" id="CHEBI:58349"/>
        <dbReference type="ChEBI" id="CHEBI:60039"/>
        <dbReference type="EC" id="1.5.1.2"/>
    </reaction>
</comment>
<evidence type="ECO:0000256" key="8">
    <source>
        <dbReference type="ARBA" id="ARBA00058118"/>
    </source>
</evidence>
<evidence type="ECO:0000256" key="7">
    <source>
        <dbReference type="ARBA" id="ARBA00023002"/>
    </source>
</evidence>
<dbReference type="InterPro" id="IPR036291">
    <property type="entry name" value="NAD(P)-bd_dom_sf"/>
</dbReference>
<dbReference type="Gene3D" id="1.10.3730.10">
    <property type="entry name" value="ProC C-terminal domain-like"/>
    <property type="match status" value="1"/>
</dbReference>
<feature type="domain" description="Pyrroline-5-carboxylate reductase catalytic N-terminal" evidence="13">
    <location>
        <begin position="4"/>
        <end position="98"/>
    </location>
</feature>
<comment type="pathway">
    <text evidence="9 12">Amino-acid biosynthesis; L-proline biosynthesis; L-proline from L-glutamate 5-semialdehyde: step 1/1.</text>
</comment>
<evidence type="ECO:0000256" key="2">
    <source>
        <dbReference type="ARBA" id="ARBA00005525"/>
    </source>
</evidence>
<feature type="binding site" evidence="11">
    <location>
        <begin position="7"/>
        <end position="12"/>
    </location>
    <ligand>
        <name>NADP(+)</name>
        <dbReference type="ChEBI" id="CHEBI:58349"/>
    </ligand>
</feature>
<keyword evidence="6 9" id="KW-0521">NADP</keyword>
<evidence type="ECO:0000256" key="10">
    <source>
        <dbReference type="NCBIfam" id="TIGR00112"/>
    </source>
</evidence>
<evidence type="ECO:0000256" key="11">
    <source>
        <dbReference type="PIRSR" id="PIRSR000193-1"/>
    </source>
</evidence>
<evidence type="ECO:0000313" key="16">
    <source>
        <dbReference type="Proteomes" id="UP000262939"/>
    </source>
</evidence>
<comment type="subcellular location">
    <subcellularLocation>
        <location evidence="1 9">Cytoplasm</location>
    </subcellularLocation>
</comment>
<evidence type="ECO:0000256" key="3">
    <source>
        <dbReference type="ARBA" id="ARBA00022490"/>
    </source>
</evidence>
<evidence type="ECO:0000256" key="9">
    <source>
        <dbReference type="HAMAP-Rule" id="MF_01925"/>
    </source>
</evidence>
<dbReference type="PANTHER" id="PTHR11645:SF0">
    <property type="entry name" value="PYRROLINE-5-CARBOXYLATE REDUCTASE 3"/>
    <property type="match status" value="1"/>
</dbReference>
<dbReference type="PIRSF" id="PIRSF000193">
    <property type="entry name" value="Pyrrol-5-carb_rd"/>
    <property type="match status" value="1"/>
</dbReference>
<keyword evidence="4 9" id="KW-0028">Amino-acid biosynthesis</keyword>
<dbReference type="InterPro" id="IPR028939">
    <property type="entry name" value="P5C_Rdtase_cat_N"/>
</dbReference>
<dbReference type="FunFam" id="1.10.3730.10:FF:000001">
    <property type="entry name" value="Pyrroline-5-carboxylate reductase"/>
    <property type="match status" value="1"/>
</dbReference>
<dbReference type="RefSeq" id="WP_117323461.1">
    <property type="nucleotide sequence ID" value="NZ_QVTD01000011.1"/>
</dbReference>
<evidence type="ECO:0000256" key="6">
    <source>
        <dbReference type="ARBA" id="ARBA00022857"/>
    </source>
</evidence>
<reference evidence="15 16" key="1">
    <citation type="submission" date="2018-08" db="EMBL/GenBank/DDBJ databases">
        <title>Bacillus chawlae sp. nov., Bacillus glennii sp. nov., and Bacillus saganii sp. nov. Isolated from the Vehicle Assembly Building at Kennedy Space Center where the Viking Spacecraft were Assembled.</title>
        <authorList>
            <person name="Seuylemezian A."/>
            <person name="Vaishampayan P."/>
        </authorList>
    </citation>
    <scope>NUCLEOTIDE SEQUENCE [LARGE SCALE GENOMIC DNA]</scope>
    <source>
        <strain evidence="15 16">V44-8</strain>
    </source>
</reference>
<keyword evidence="7 9" id="KW-0560">Oxidoreductase</keyword>
<dbReference type="NCBIfam" id="TIGR00112">
    <property type="entry name" value="proC"/>
    <property type="match status" value="1"/>
</dbReference>
<dbReference type="FunFam" id="3.40.50.720:FF:000190">
    <property type="entry name" value="Pyrroline-5-carboxylate reductase"/>
    <property type="match status" value="1"/>
</dbReference>
<feature type="binding site" evidence="11">
    <location>
        <begin position="69"/>
        <end position="72"/>
    </location>
    <ligand>
        <name>NADP(+)</name>
        <dbReference type="ChEBI" id="CHEBI:58349"/>
    </ligand>
</feature>
<dbReference type="UniPathway" id="UPA00098">
    <property type="reaction ID" value="UER00361"/>
</dbReference>
<dbReference type="EC" id="1.5.1.2" evidence="9 10"/>
<comment type="similarity">
    <text evidence="2 9 12">Belongs to the pyrroline-5-carboxylate reductase family.</text>
</comment>
<accession>A0A372L8X9</accession>
<dbReference type="SUPFAM" id="SSF48179">
    <property type="entry name" value="6-phosphogluconate dehydrogenase C-terminal domain-like"/>
    <property type="match status" value="1"/>
</dbReference>
<feature type="binding site" evidence="11">
    <location>
        <position position="56"/>
    </location>
    <ligand>
        <name>NADPH</name>
        <dbReference type="ChEBI" id="CHEBI:57783"/>
    </ligand>
</feature>
<dbReference type="SUPFAM" id="SSF51735">
    <property type="entry name" value="NAD(P)-binding Rossmann-fold domains"/>
    <property type="match status" value="1"/>
</dbReference>
<gene>
    <name evidence="9" type="primary">proC</name>
    <name evidence="15" type="ORF">D0466_15540</name>
</gene>
<keyword evidence="16" id="KW-1185">Reference proteome</keyword>
<organism evidence="15 16">
    <name type="scientific">Peribacillus glennii</name>
    <dbReference type="NCBI Taxonomy" id="2303991"/>
    <lineage>
        <taxon>Bacteria</taxon>
        <taxon>Bacillati</taxon>
        <taxon>Bacillota</taxon>
        <taxon>Bacilli</taxon>
        <taxon>Bacillales</taxon>
        <taxon>Bacillaceae</taxon>
        <taxon>Peribacillus</taxon>
    </lineage>
</organism>
<dbReference type="InterPro" id="IPR008927">
    <property type="entry name" value="6-PGluconate_DH-like_C_sf"/>
</dbReference>
<proteinExistence type="inferred from homology"/>
<evidence type="ECO:0000313" key="15">
    <source>
        <dbReference type="EMBL" id="RFU62002.1"/>
    </source>
</evidence>
<dbReference type="Pfam" id="PF03807">
    <property type="entry name" value="F420_oxidored"/>
    <property type="match status" value="1"/>
</dbReference>
<dbReference type="GO" id="GO:0055129">
    <property type="term" value="P:L-proline biosynthetic process"/>
    <property type="evidence" value="ECO:0007669"/>
    <property type="project" value="UniProtKB-UniRule"/>
</dbReference>
<dbReference type="OrthoDB" id="9805754at2"/>
<keyword evidence="5 9" id="KW-0641">Proline biosynthesis</keyword>
<comment type="caution">
    <text evidence="15">The sequence shown here is derived from an EMBL/GenBank/DDBJ whole genome shotgun (WGS) entry which is preliminary data.</text>
</comment>
<feature type="domain" description="Pyrroline-5-carboxylate reductase dimerisation" evidence="14">
    <location>
        <begin position="161"/>
        <end position="264"/>
    </location>
</feature>
<sequence length="268" mass="28552">MKNIGFIGCGKMGQAMIEGMLGSKTVNRGQIMFSTSRMETLAAIEKKLDVKGTLHNQDVARFADFLFLAVKPHLHSLVINEIRDDIKEDAVIITIAAGIATQTVENAFGKPVKVVRTMPNTPSLVREGMTAVSMNSAVSGQDVEEVLKLLNSFGKTELIGEELMDTVPAISGSSPAYVYMFIEALADGGVRDGIPREKAYKMAAQAVLGAAKMVLETGIHPGALKDAVCTPGGSTIEAVAELEANHFRSAVLNAMKVCTNKSKALAQK</sequence>
<evidence type="ECO:0000259" key="13">
    <source>
        <dbReference type="Pfam" id="PF03807"/>
    </source>
</evidence>
<protein>
    <recommendedName>
        <fullName evidence="9 10">Pyrroline-5-carboxylate reductase</fullName>
        <shortName evidence="9">P5C reductase</shortName>
        <shortName evidence="9">P5CR</shortName>
        <ecNumber evidence="9 10">1.5.1.2</ecNumber>
    </recommendedName>
    <alternativeName>
        <fullName evidence="9">PCA reductase</fullName>
    </alternativeName>
</protein>
<dbReference type="InterPro" id="IPR053790">
    <property type="entry name" value="P5CR-like_CS"/>
</dbReference>
<dbReference type="InterPro" id="IPR029036">
    <property type="entry name" value="P5CR_dimer"/>
</dbReference>
<name>A0A372L8X9_9BACI</name>
<dbReference type="PROSITE" id="PS00521">
    <property type="entry name" value="P5CR"/>
    <property type="match status" value="1"/>
</dbReference>
<evidence type="ECO:0000256" key="12">
    <source>
        <dbReference type="RuleBase" id="RU003903"/>
    </source>
</evidence>
<comment type="catalytic activity">
    <reaction evidence="9">
        <text>L-proline + NAD(+) = (S)-1-pyrroline-5-carboxylate + NADH + 2 H(+)</text>
        <dbReference type="Rhea" id="RHEA:14105"/>
        <dbReference type="ChEBI" id="CHEBI:15378"/>
        <dbReference type="ChEBI" id="CHEBI:17388"/>
        <dbReference type="ChEBI" id="CHEBI:57540"/>
        <dbReference type="ChEBI" id="CHEBI:57945"/>
        <dbReference type="ChEBI" id="CHEBI:60039"/>
        <dbReference type="EC" id="1.5.1.2"/>
    </reaction>
</comment>
<evidence type="ECO:0000256" key="4">
    <source>
        <dbReference type="ARBA" id="ARBA00022605"/>
    </source>
</evidence>
<dbReference type="Pfam" id="PF14748">
    <property type="entry name" value="P5CR_dimer"/>
    <property type="match status" value="1"/>
</dbReference>
<dbReference type="GO" id="GO:0005737">
    <property type="term" value="C:cytoplasm"/>
    <property type="evidence" value="ECO:0007669"/>
    <property type="project" value="UniProtKB-SubCell"/>
</dbReference>
<dbReference type="AlphaFoldDB" id="A0A372L8X9"/>
<dbReference type="Proteomes" id="UP000262939">
    <property type="component" value="Unassembled WGS sequence"/>
</dbReference>
<dbReference type="Gene3D" id="3.40.50.720">
    <property type="entry name" value="NAD(P)-binding Rossmann-like Domain"/>
    <property type="match status" value="1"/>
</dbReference>
<dbReference type="EMBL" id="QVTD01000011">
    <property type="protein sequence ID" value="RFU62002.1"/>
    <property type="molecule type" value="Genomic_DNA"/>
</dbReference>
<dbReference type="HAMAP" id="MF_01925">
    <property type="entry name" value="P5C_reductase"/>
    <property type="match status" value="1"/>
</dbReference>
<evidence type="ECO:0000256" key="5">
    <source>
        <dbReference type="ARBA" id="ARBA00022650"/>
    </source>
</evidence>
<dbReference type="GO" id="GO:0004735">
    <property type="term" value="F:pyrroline-5-carboxylate reductase activity"/>
    <property type="evidence" value="ECO:0007669"/>
    <property type="project" value="UniProtKB-UniRule"/>
</dbReference>
<keyword evidence="3 9" id="KW-0963">Cytoplasm</keyword>
<evidence type="ECO:0000259" key="14">
    <source>
        <dbReference type="Pfam" id="PF14748"/>
    </source>
</evidence>
<evidence type="ECO:0000256" key="1">
    <source>
        <dbReference type="ARBA" id="ARBA00004496"/>
    </source>
</evidence>
<dbReference type="PANTHER" id="PTHR11645">
    <property type="entry name" value="PYRROLINE-5-CARBOXYLATE REDUCTASE"/>
    <property type="match status" value="1"/>
</dbReference>
<feature type="binding site" evidence="11">
    <location>
        <position position="35"/>
    </location>
    <ligand>
        <name>NADP(+)</name>
        <dbReference type="ChEBI" id="CHEBI:58349"/>
    </ligand>
</feature>
<dbReference type="InterPro" id="IPR000304">
    <property type="entry name" value="Pyrroline-COOH_reductase"/>
</dbReference>